<dbReference type="SUPFAM" id="SSF53335">
    <property type="entry name" value="S-adenosyl-L-methionine-dependent methyltransferases"/>
    <property type="match status" value="1"/>
</dbReference>
<dbReference type="CDD" id="cd02440">
    <property type="entry name" value="AdoMet_MTases"/>
    <property type="match status" value="1"/>
</dbReference>
<dbReference type="HOGENOM" id="CLU_1308918_0_0_7"/>
<feature type="domain" description="Methyltransferase type 11" evidence="1">
    <location>
        <begin position="34"/>
        <end position="124"/>
    </location>
</feature>
<keyword evidence="3" id="KW-1185">Reference proteome</keyword>
<dbReference type="AlphaFoldDB" id="C8X3Y1"/>
<dbReference type="Pfam" id="PF08241">
    <property type="entry name" value="Methyltransf_11"/>
    <property type="match status" value="1"/>
</dbReference>
<name>C8X3Y1_DESRD</name>
<evidence type="ECO:0000313" key="2">
    <source>
        <dbReference type="EMBL" id="ACV69128.1"/>
    </source>
</evidence>
<dbReference type="InterPro" id="IPR029063">
    <property type="entry name" value="SAM-dependent_MTases_sf"/>
</dbReference>
<dbReference type="RefSeq" id="WP_015752271.1">
    <property type="nucleotide sequence ID" value="NC_013223.1"/>
</dbReference>
<reference evidence="3" key="1">
    <citation type="submission" date="2009-09" db="EMBL/GenBank/DDBJ databases">
        <title>The complete chromosome of Desulfohalobium retbaense DSM 5692.</title>
        <authorList>
            <consortium name="US DOE Joint Genome Institute (JGI-PGF)"/>
            <person name="Lucas S."/>
            <person name="Copeland A."/>
            <person name="Lapidus A."/>
            <person name="Glavina del Rio T."/>
            <person name="Dalin E."/>
            <person name="Tice H."/>
            <person name="Bruce D."/>
            <person name="Goodwin L."/>
            <person name="Pitluck S."/>
            <person name="Kyrpides N."/>
            <person name="Mavromatis K."/>
            <person name="Ivanova N."/>
            <person name="Mikhailova N."/>
            <person name="Munk A.C."/>
            <person name="Brettin T."/>
            <person name="Detter J.C."/>
            <person name="Han C."/>
            <person name="Tapia R."/>
            <person name="Larimer F."/>
            <person name="Land M."/>
            <person name="Hauser L."/>
            <person name="Markowitz V."/>
            <person name="Cheng J.-F."/>
            <person name="Hugenholtz P."/>
            <person name="Woyke T."/>
            <person name="Wu D."/>
            <person name="Spring S."/>
            <person name="Klenk H.-P."/>
            <person name="Eisen J.A."/>
        </authorList>
    </citation>
    <scope>NUCLEOTIDE SEQUENCE [LARGE SCALE GENOMIC DNA]</scope>
    <source>
        <strain evidence="3">DSM 5692</strain>
    </source>
</reference>
<evidence type="ECO:0000259" key="1">
    <source>
        <dbReference type="Pfam" id="PF08241"/>
    </source>
</evidence>
<dbReference type="GO" id="GO:0008757">
    <property type="term" value="F:S-adenosylmethionine-dependent methyltransferase activity"/>
    <property type="evidence" value="ECO:0007669"/>
    <property type="project" value="InterPro"/>
</dbReference>
<dbReference type="GO" id="GO:0032259">
    <property type="term" value="P:methylation"/>
    <property type="evidence" value="ECO:0007669"/>
    <property type="project" value="UniProtKB-KW"/>
</dbReference>
<proteinExistence type="predicted"/>
<keyword evidence="2" id="KW-0808">Transferase</keyword>
<dbReference type="EMBL" id="CP001734">
    <property type="protein sequence ID" value="ACV69128.1"/>
    <property type="molecule type" value="Genomic_DNA"/>
</dbReference>
<dbReference type="STRING" id="485915.Dret_1844"/>
<dbReference type="InterPro" id="IPR013216">
    <property type="entry name" value="Methyltransf_11"/>
</dbReference>
<dbReference type="Gene3D" id="3.40.50.150">
    <property type="entry name" value="Vaccinia Virus protein VP39"/>
    <property type="match status" value="1"/>
</dbReference>
<dbReference type="Proteomes" id="UP000001052">
    <property type="component" value="Chromosome"/>
</dbReference>
<dbReference type="eggNOG" id="COG2226">
    <property type="taxonomic scope" value="Bacteria"/>
</dbReference>
<dbReference type="KEGG" id="drt:Dret_1844"/>
<protein>
    <submittedName>
        <fullName evidence="2">Methyltransferase type 11</fullName>
    </submittedName>
</protein>
<reference evidence="2 3" key="2">
    <citation type="journal article" date="2010" name="Stand. Genomic Sci.">
        <title>Complete genome sequence of Desulfohalobium retbaense type strain (HR(100)).</title>
        <authorList>
            <person name="Spring S."/>
            <person name="Nolan M."/>
            <person name="Lapidus A."/>
            <person name="Glavina Del Rio T."/>
            <person name="Copeland A."/>
            <person name="Tice H."/>
            <person name="Cheng J.F."/>
            <person name="Lucas S."/>
            <person name="Land M."/>
            <person name="Chen F."/>
            <person name="Bruce D."/>
            <person name="Goodwin L."/>
            <person name="Pitluck S."/>
            <person name="Ivanova N."/>
            <person name="Mavromatis K."/>
            <person name="Mikhailova N."/>
            <person name="Pati A."/>
            <person name="Chen A."/>
            <person name="Palaniappan K."/>
            <person name="Hauser L."/>
            <person name="Chang Y.J."/>
            <person name="Jeffries C.D."/>
            <person name="Munk C."/>
            <person name="Kiss H."/>
            <person name="Chain P."/>
            <person name="Han C."/>
            <person name="Brettin T."/>
            <person name="Detter J.C."/>
            <person name="Schuler E."/>
            <person name="Goker M."/>
            <person name="Rohde M."/>
            <person name="Bristow J."/>
            <person name="Eisen J.A."/>
            <person name="Markowitz V."/>
            <person name="Hugenholtz P."/>
            <person name="Kyrpides N.C."/>
            <person name="Klenk H.P."/>
        </authorList>
    </citation>
    <scope>NUCLEOTIDE SEQUENCE [LARGE SCALE GENOMIC DNA]</scope>
    <source>
        <strain evidence="2 3">DSM 5692</strain>
    </source>
</reference>
<sequence>MTVGEEREIVFTSPAPETVAALCRYADVAGSRVLEIGSGSGRLSGELHQVAERLVALEPGVADLRQALRGIPGLEGVCGSGEALPFVPETFDLAIFSLSLHHHPDCTAALTQAAEVVRPGGRILALEPRHEGELSQVCTVFHDEREALERARLALAAWPEGRCFSLPTEWSFAGPEALAQWVFEYYEQPYETALVDWMLARLGPRQTLRPLLVDDPLWCWVLQRR</sequence>
<accession>C8X3Y1</accession>
<keyword evidence="2" id="KW-0489">Methyltransferase</keyword>
<organism evidence="2 3">
    <name type="scientific">Desulfohalobium retbaense (strain ATCC 49708 / DSM 5692 / JCM 16813 / HR100)</name>
    <dbReference type="NCBI Taxonomy" id="485915"/>
    <lineage>
        <taxon>Bacteria</taxon>
        <taxon>Pseudomonadati</taxon>
        <taxon>Thermodesulfobacteriota</taxon>
        <taxon>Desulfovibrionia</taxon>
        <taxon>Desulfovibrionales</taxon>
        <taxon>Desulfohalobiaceae</taxon>
        <taxon>Desulfohalobium</taxon>
    </lineage>
</organism>
<evidence type="ECO:0000313" key="3">
    <source>
        <dbReference type="Proteomes" id="UP000001052"/>
    </source>
</evidence>
<gene>
    <name evidence="2" type="ordered locus">Dret_1844</name>
</gene>